<proteinExistence type="predicted"/>
<feature type="non-terminal residue" evidence="2">
    <location>
        <position position="93"/>
    </location>
</feature>
<organism evidence="2 3">
    <name type="scientific">Modicella reniformis</name>
    <dbReference type="NCBI Taxonomy" id="1440133"/>
    <lineage>
        <taxon>Eukaryota</taxon>
        <taxon>Fungi</taxon>
        <taxon>Fungi incertae sedis</taxon>
        <taxon>Mucoromycota</taxon>
        <taxon>Mortierellomycotina</taxon>
        <taxon>Mortierellomycetes</taxon>
        <taxon>Mortierellales</taxon>
        <taxon>Mortierellaceae</taxon>
        <taxon>Modicella</taxon>
    </lineage>
</organism>
<protein>
    <submittedName>
        <fullName evidence="2">Uncharacterized protein</fullName>
    </submittedName>
</protein>
<dbReference type="OrthoDB" id="2448739at2759"/>
<feature type="signal peptide" evidence="1">
    <location>
        <begin position="1"/>
        <end position="35"/>
    </location>
</feature>
<accession>A0A9P6MCE6</accession>
<reference evidence="2" key="1">
    <citation type="journal article" date="2020" name="Fungal Divers.">
        <title>Resolving the Mortierellaceae phylogeny through synthesis of multi-gene phylogenetics and phylogenomics.</title>
        <authorList>
            <person name="Vandepol N."/>
            <person name="Liber J."/>
            <person name="Desiro A."/>
            <person name="Na H."/>
            <person name="Kennedy M."/>
            <person name="Barry K."/>
            <person name="Grigoriev I.V."/>
            <person name="Miller A.N."/>
            <person name="O'Donnell K."/>
            <person name="Stajich J.E."/>
            <person name="Bonito G."/>
        </authorList>
    </citation>
    <scope>NUCLEOTIDE SEQUENCE</scope>
    <source>
        <strain evidence="2">MES-2147</strain>
    </source>
</reference>
<comment type="caution">
    <text evidence="2">The sequence shown here is derived from an EMBL/GenBank/DDBJ whole genome shotgun (WGS) entry which is preliminary data.</text>
</comment>
<evidence type="ECO:0000256" key="1">
    <source>
        <dbReference type="SAM" id="SignalP"/>
    </source>
</evidence>
<evidence type="ECO:0000313" key="3">
    <source>
        <dbReference type="Proteomes" id="UP000749646"/>
    </source>
</evidence>
<keyword evidence="1" id="KW-0732">Signal</keyword>
<feature type="chain" id="PRO_5040374568" evidence="1">
    <location>
        <begin position="36"/>
        <end position="93"/>
    </location>
</feature>
<keyword evidence="3" id="KW-1185">Reference proteome</keyword>
<dbReference type="AlphaFoldDB" id="A0A9P6MCE6"/>
<sequence>MTIPSTKKRTINSAARLLPILAAVAILSTTSNVEAKITCGSPSGSHQVGDTVSLSLSDDGIWPKAGDASGVTANIRCSSGGNEITSFGMTNSW</sequence>
<evidence type="ECO:0000313" key="2">
    <source>
        <dbReference type="EMBL" id="KAF9991781.1"/>
    </source>
</evidence>
<dbReference type="EMBL" id="JAAAHW010002531">
    <property type="protein sequence ID" value="KAF9991781.1"/>
    <property type="molecule type" value="Genomic_DNA"/>
</dbReference>
<name>A0A9P6MCE6_9FUNG</name>
<dbReference type="Proteomes" id="UP000749646">
    <property type="component" value="Unassembled WGS sequence"/>
</dbReference>
<gene>
    <name evidence="2" type="ORF">BGZ65_000097</name>
</gene>